<dbReference type="GeneID" id="65345071"/>
<evidence type="ECO:0000256" key="1">
    <source>
        <dbReference type="SAM" id="MobiDB-lite"/>
    </source>
</evidence>
<gene>
    <name evidence="2" type="ORF">SAMN04489737_1339</name>
</gene>
<reference evidence="3" key="1">
    <citation type="submission" date="2016-10" db="EMBL/GenBank/DDBJ databases">
        <authorList>
            <person name="Varghese N."/>
            <person name="Submissions S."/>
        </authorList>
    </citation>
    <scope>NUCLEOTIDE SEQUENCE [LARGE SCALE GENOMIC DNA]</scope>
    <source>
        <strain evidence="3">DSM 10002</strain>
    </source>
</reference>
<dbReference type="PANTHER" id="PTHR42307">
    <property type="entry name" value="PUP DEAMIDASE/DEPUPYLASE"/>
    <property type="match status" value="1"/>
</dbReference>
<dbReference type="Proteomes" id="UP000214355">
    <property type="component" value="Chromosome I"/>
</dbReference>
<evidence type="ECO:0000313" key="2">
    <source>
        <dbReference type="EMBL" id="SDU80871.1"/>
    </source>
</evidence>
<protein>
    <submittedName>
        <fullName evidence="2">Proteasome accessory factor A</fullName>
    </submittedName>
</protein>
<dbReference type="EMBL" id="LT629804">
    <property type="protein sequence ID" value="SDU80871.1"/>
    <property type="molecule type" value="Genomic_DNA"/>
</dbReference>
<dbReference type="Pfam" id="PF03136">
    <property type="entry name" value="Pup_ligase"/>
    <property type="match status" value="1"/>
</dbReference>
<proteinExistence type="predicted"/>
<keyword evidence="2" id="KW-0647">Proteasome</keyword>
<dbReference type="STRING" id="131112.SAMN04489737_1339"/>
<organism evidence="2 3">
    <name type="scientific">Arcanobacterium phocae</name>
    <dbReference type="NCBI Taxonomy" id="131112"/>
    <lineage>
        <taxon>Bacteria</taxon>
        <taxon>Bacillati</taxon>
        <taxon>Actinomycetota</taxon>
        <taxon>Actinomycetes</taxon>
        <taxon>Actinomycetales</taxon>
        <taxon>Actinomycetaceae</taxon>
        <taxon>Arcanobacterium</taxon>
    </lineage>
</organism>
<name>A0A1H2LJV8_9ACTO</name>
<keyword evidence="3" id="KW-1185">Reference proteome</keyword>
<feature type="region of interest" description="Disordered" evidence="1">
    <location>
        <begin position="172"/>
        <end position="192"/>
    </location>
</feature>
<dbReference type="GO" id="GO:0005524">
    <property type="term" value="F:ATP binding"/>
    <property type="evidence" value="ECO:0007669"/>
    <property type="project" value="TreeGrafter"/>
</dbReference>
<dbReference type="AlphaFoldDB" id="A0A1H2LJV8"/>
<feature type="compositionally biased region" description="Polar residues" evidence="1">
    <location>
        <begin position="174"/>
        <end position="183"/>
    </location>
</feature>
<dbReference type="GO" id="GO:0010498">
    <property type="term" value="P:proteasomal protein catabolic process"/>
    <property type="evidence" value="ECO:0007669"/>
    <property type="project" value="InterPro"/>
</dbReference>
<dbReference type="RefSeq" id="WP_231943924.1">
    <property type="nucleotide sequence ID" value="NZ_JABAPH010000013.1"/>
</dbReference>
<dbReference type="GO" id="GO:0070490">
    <property type="term" value="P:protein pupylation"/>
    <property type="evidence" value="ECO:0007669"/>
    <property type="project" value="TreeGrafter"/>
</dbReference>
<dbReference type="PANTHER" id="PTHR42307:SF3">
    <property type="entry name" value="PUP--PROTEIN LIGASE"/>
    <property type="match status" value="1"/>
</dbReference>
<evidence type="ECO:0000313" key="3">
    <source>
        <dbReference type="Proteomes" id="UP000214355"/>
    </source>
</evidence>
<sequence length="456" mass="51309">MNRRIIGLETEYGLACSDSQGAHVDIDPSEIARSLFADMQQASGATSAFLANGGRLYLDVGDHPEYATAECQHIIDLASQNRAGDQLLRDMADKASATLGYHIHLFKNNVDTASHSYGCHENYLVRRRRDFLDRLAELVPFFVTRQLLVGAGYVHREPGTVRFELSQRARHMHNSISTSSTRTRPMINTRDEPHADADKYRRMHVIVGDSNMSDTTTLLKTGMTHAVLNVMEDGVRLPAFPLADPMQAIRSVAQDLSGNILLPLADGSTIRAIDIQRKIFDTVLEHYTRQGWLAGLDKTTRYVFDLWGRALDAFATSNFSTVHTEIEWIAKYELITRYRHRHNVALSDDRITRLELAWHDISAGGLRDRLEQIGILARRTTPSMIQSALDWAPNDSRAFIRAKFIQAAHRHHRDYAVDWGLVRLFNDGSGTTISLTDPFAPENGAVDSLIESMEKQ</sequence>
<dbReference type="InterPro" id="IPR004347">
    <property type="entry name" value="Pup_ligase/deamidase"/>
</dbReference>
<dbReference type="GO" id="GO:0019941">
    <property type="term" value="P:modification-dependent protein catabolic process"/>
    <property type="evidence" value="ECO:0007669"/>
    <property type="project" value="InterPro"/>
</dbReference>
<dbReference type="GO" id="GO:0000502">
    <property type="term" value="C:proteasome complex"/>
    <property type="evidence" value="ECO:0007669"/>
    <property type="project" value="UniProtKB-KW"/>
</dbReference>
<accession>A0A1H2LJV8</accession>